<evidence type="ECO:0000313" key="3">
    <source>
        <dbReference type="EMBL" id="AJE87282.1"/>
    </source>
</evidence>
<dbReference type="SUPFAM" id="SSF54427">
    <property type="entry name" value="NTF2-like"/>
    <property type="match status" value="1"/>
</dbReference>
<sequence length="167" mass="19083">MTTTTPRSAAVTRAQVEDFLFHEAALLDDWRLEEWVELFTLDCTYEVPATDTPEADPATSWSLIHDRRTMLEQRIIRLKKPEAHAEYPHSQTSRIVGNVRILHRTGESLSVSASFLVSRVKAGRFDQYAGRYSYELVPEASGLKIRRKKAVLTHDRLDPQGKISFVL</sequence>
<dbReference type="Pfam" id="PF00866">
    <property type="entry name" value="Ring_hydroxyl_B"/>
    <property type="match status" value="1"/>
</dbReference>
<dbReference type="Proteomes" id="UP000031523">
    <property type="component" value="Chromosome"/>
</dbReference>
<accession>A0A0B5F9X0</accession>
<proteinExistence type="inferred from homology"/>
<dbReference type="AlphaFoldDB" id="A0A0B5F9X0"/>
<dbReference type="KEGG" id="sals:SLNWT_6906"/>
<dbReference type="InterPro" id="IPR032710">
    <property type="entry name" value="NTF2-like_dom_sf"/>
</dbReference>
<keyword evidence="4" id="KW-1185">Reference proteome</keyword>
<organism evidence="3 4">
    <name type="scientific">Streptomyces albus (strain ATCC 21838 / DSM 41398 / FERM P-419 / JCM 4703 / NBRC 107858)</name>
    <dbReference type="NCBI Taxonomy" id="1081613"/>
    <lineage>
        <taxon>Bacteria</taxon>
        <taxon>Bacillati</taxon>
        <taxon>Actinomycetota</taxon>
        <taxon>Actinomycetes</taxon>
        <taxon>Kitasatosporales</taxon>
        <taxon>Streptomycetaceae</taxon>
        <taxon>Streptomyces</taxon>
    </lineage>
</organism>
<reference evidence="3 4" key="1">
    <citation type="submission" date="2015-01" db="EMBL/GenBank/DDBJ databases">
        <title>Enhanced salinomycin production by adjusting the supply of polyketide extender units in Streptomyce albus DSM 41398.</title>
        <authorList>
            <person name="Lu C."/>
        </authorList>
    </citation>
    <scope>NUCLEOTIDE SEQUENCE [LARGE SCALE GENOMIC DNA]</scope>
    <source>
        <strain evidence="4">ATCC 21838 / DSM 41398 / FERM P-419 / JCM 4703 / NBRC 107858</strain>
    </source>
</reference>
<dbReference type="GO" id="GO:0051213">
    <property type="term" value="F:dioxygenase activity"/>
    <property type="evidence" value="ECO:0007669"/>
    <property type="project" value="UniProtKB-KW"/>
</dbReference>
<dbReference type="CDD" id="cd00667">
    <property type="entry name" value="ring_hydroxylating_dioxygenases_beta"/>
    <property type="match status" value="1"/>
</dbReference>
<name>A0A0B5F9X0_STRA4</name>
<dbReference type="PANTHER" id="PTHR41534">
    <property type="entry name" value="BLR3401 PROTEIN"/>
    <property type="match status" value="1"/>
</dbReference>
<keyword evidence="2" id="KW-0560">Oxidoreductase</keyword>
<comment type="similarity">
    <text evidence="1">Belongs to the bacterial ring-hydroxylating dioxygenase beta subunit family.</text>
</comment>
<evidence type="ECO:0000256" key="1">
    <source>
        <dbReference type="ARBA" id="ARBA00009570"/>
    </source>
</evidence>
<gene>
    <name evidence="3" type="ORF">SLNWT_6906</name>
</gene>
<evidence type="ECO:0000313" key="4">
    <source>
        <dbReference type="Proteomes" id="UP000031523"/>
    </source>
</evidence>
<protein>
    <submittedName>
        <fullName evidence="3">p-cumate dioxygenase small subunit</fullName>
    </submittedName>
</protein>
<dbReference type="EMBL" id="CP010519">
    <property type="protein sequence ID" value="AJE87282.1"/>
    <property type="molecule type" value="Genomic_DNA"/>
</dbReference>
<keyword evidence="3" id="KW-0223">Dioxygenase</keyword>
<dbReference type="PANTHER" id="PTHR41534:SF2">
    <property type="entry name" value="3-PHENYLPROPIONATE_CINNAMIC ACID DIOXYGENASE SUBUNIT BETA"/>
    <property type="match status" value="1"/>
</dbReference>
<dbReference type="GO" id="GO:0019380">
    <property type="term" value="P:3-phenylpropionate catabolic process"/>
    <property type="evidence" value="ECO:0007669"/>
    <property type="project" value="TreeGrafter"/>
</dbReference>
<dbReference type="InterPro" id="IPR000391">
    <property type="entry name" value="Rng_hydr_dOase-bsu"/>
</dbReference>
<dbReference type="Gene3D" id="3.10.450.50">
    <property type="match status" value="1"/>
</dbReference>
<evidence type="ECO:0000256" key="2">
    <source>
        <dbReference type="ARBA" id="ARBA00023002"/>
    </source>
</evidence>